<proteinExistence type="predicted"/>
<comment type="caution">
    <text evidence="1">The sequence shown here is derived from an EMBL/GenBank/DDBJ whole genome shotgun (WGS) entry which is preliminary data.</text>
</comment>
<reference evidence="1 2" key="1">
    <citation type="submission" date="2019-03" db="EMBL/GenBank/DDBJ databases">
        <title>Single cell metagenomics reveals metabolic interactions within the superorganism composed of flagellate Streblomastix strix and complex community of Bacteroidetes bacteria on its surface.</title>
        <authorList>
            <person name="Treitli S.C."/>
            <person name="Kolisko M."/>
            <person name="Husnik F."/>
            <person name="Keeling P."/>
            <person name="Hampl V."/>
        </authorList>
    </citation>
    <scope>NUCLEOTIDE SEQUENCE [LARGE SCALE GENOMIC DNA]</scope>
    <source>
        <strain evidence="1">St1</strain>
    </source>
</reference>
<accession>A0A5M8NTX2</accession>
<feature type="non-terminal residue" evidence="1">
    <location>
        <position position="42"/>
    </location>
</feature>
<dbReference type="Proteomes" id="UP000324575">
    <property type="component" value="Unassembled WGS sequence"/>
</dbReference>
<evidence type="ECO:0000313" key="2">
    <source>
        <dbReference type="Proteomes" id="UP000324575"/>
    </source>
</evidence>
<gene>
    <name evidence="1" type="ORF">EZS26_004057</name>
</gene>
<protein>
    <submittedName>
        <fullName evidence="1">Uncharacterized protein</fullName>
    </submittedName>
</protein>
<name>A0A5M8NTX2_9BACT</name>
<evidence type="ECO:0000313" key="1">
    <source>
        <dbReference type="EMBL" id="KAA6299807.1"/>
    </source>
</evidence>
<sequence>MSHKNEIVLYQPDNSIRLEVRVEDETVWLTQEQMSVLFNRDR</sequence>
<organism evidence="1 2">
    <name type="scientific">Candidatus Ordinivivax streblomastigis</name>
    <dbReference type="NCBI Taxonomy" id="2540710"/>
    <lineage>
        <taxon>Bacteria</taxon>
        <taxon>Pseudomonadati</taxon>
        <taxon>Bacteroidota</taxon>
        <taxon>Bacteroidia</taxon>
        <taxon>Bacteroidales</taxon>
        <taxon>Candidatus Ordinivivax</taxon>
    </lineage>
</organism>
<dbReference type="EMBL" id="SNRX01000228">
    <property type="protein sequence ID" value="KAA6299807.1"/>
    <property type="molecule type" value="Genomic_DNA"/>
</dbReference>
<dbReference type="AlphaFoldDB" id="A0A5M8NTX2"/>